<dbReference type="OrthoDB" id="1666796at2759"/>
<evidence type="ECO:0000256" key="6">
    <source>
        <dbReference type="ARBA" id="ARBA00023136"/>
    </source>
</evidence>
<dbReference type="PANTHER" id="PTHR10766:SF177">
    <property type="entry name" value="TRANSMEMBRANE 9 SUPERFAMILY MEMBER 1"/>
    <property type="match status" value="1"/>
</dbReference>
<comment type="subcellular location">
    <subcellularLocation>
        <location evidence="1">Membrane</location>
        <topology evidence="1">Multi-pass membrane protein</topology>
    </subcellularLocation>
</comment>
<dbReference type="EMBL" id="KQ241734">
    <property type="protein sequence ID" value="KNC84878.1"/>
    <property type="molecule type" value="Genomic_DNA"/>
</dbReference>
<evidence type="ECO:0000256" key="4">
    <source>
        <dbReference type="ARBA" id="ARBA00022729"/>
    </source>
</evidence>
<evidence type="ECO:0000256" key="7">
    <source>
        <dbReference type="RuleBase" id="RU363079"/>
    </source>
</evidence>
<feature type="transmembrane region" description="Helical" evidence="7">
    <location>
        <begin position="389"/>
        <end position="415"/>
    </location>
</feature>
<dbReference type="Proteomes" id="UP000054560">
    <property type="component" value="Unassembled WGS sequence"/>
</dbReference>
<evidence type="ECO:0000313" key="9">
    <source>
        <dbReference type="Proteomes" id="UP000054560"/>
    </source>
</evidence>
<keyword evidence="9" id="KW-1185">Reference proteome</keyword>
<feature type="transmembrane region" description="Helical" evidence="7">
    <location>
        <begin position="480"/>
        <end position="506"/>
    </location>
</feature>
<feature type="transmembrane region" description="Helical" evidence="7">
    <location>
        <begin position="447"/>
        <end position="468"/>
    </location>
</feature>
<keyword evidence="6 7" id="KW-0472">Membrane</keyword>
<feature type="chain" id="PRO_5007355314" description="Transmembrane 9 superfamily member" evidence="7">
    <location>
        <begin position="28"/>
        <end position="588"/>
    </location>
</feature>
<protein>
    <recommendedName>
        <fullName evidence="7">Transmembrane 9 superfamily member</fullName>
    </recommendedName>
</protein>
<reference evidence="8 9" key="1">
    <citation type="submission" date="2011-02" db="EMBL/GenBank/DDBJ databases">
        <title>The Genome Sequence of Sphaeroforma arctica JP610.</title>
        <authorList>
            <consortium name="The Broad Institute Genome Sequencing Platform"/>
            <person name="Russ C."/>
            <person name="Cuomo C."/>
            <person name="Young S.K."/>
            <person name="Zeng Q."/>
            <person name="Gargeya S."/>
            <person name="Alvarado L."/>
            <person name="Berlin A."/>
            <person name="Chapman S.B."/>
            <person name="Chen Z."/>
            <person name="Freedman E."/>
            <person name="Gellesch M."/>
            <person name="Goldberg J."/>
            <person name="Griggs A."/>
            <person name="Gujja S."/>
            <person name="Heilman E."/>
            <person name="Heiman D."/>
            <person name="Howarth C."/>
            <person name="Mehta T."/>
            <person name="Neiman D."/>
            <person name="Pearson M."/>
            <person name="Roberts A."/>
            <person name="Saif S."/>
            <person name="Shea T."/>
            <person name="Shenoy N."/>
            <person name="Sisk P."/>
            <person name="Stolte C."/>
            <person name="Sykes S."/>
            <person name="White J."/>
            <person name="Yandava C."/>
            <person name="Burger G."/>
            <person name="Gray M.W."/>
            <person name="Holland P.W.H."/>
            <person name="King N."/>
            <person name="Lang F.B.F."/>
            <person name="Roger A.J."/>
            <person name="Ruiz-Trillo I."/>
            <person name="Haas B."/>
            <person name="Nusbaum C."/>
            <person name="Birren B."/>
        </authorList>
    </citation>
    <scope>NUCLEOTIDE SEQUENCE [LARGE SCALE GENOMIC DNA]</scope>
    <source>
        <strain evidence="8 9">JP610</strain>
    </source>
</reference>
<feature type="transmembrane region" description="Helical" evidence="7">
    <location>
        <begin position="518"/>
        <end position="538"/>
    </location>
</feature>
<dbReference type="InterPro" id="IPR036259">
    <property type="entry name" value="MFS_trans_sf"/>
</dbReference>
<accession>A0A0L0G9D9</accession>
<dbReference type="SUPFAM" id="SSF103473">
    <property type="entry name" value="MFS general substrate transporter"/>
    <property type="match status" value="1"/>
</dbReference>
<feature type="signal peptide" evidence="7">
    <location>
        <begin position="1"/>
        <end position="27"/>
    </location>
</feature>
<proteinExistence type="inferred from homology"/>
<dbReference type="PANTHER" id="PTHR10766">
    <property type="entry name" value="TRANSMEMBRANE 9 SUPERFAMILY PROTEIN"/>
    <property type="match status" value="1"/>
</dbReference>
<feature type="transmembrane region" description="Helical" evidence="7">
    <location>
        <begin position="224"/>
        <end position="249"/>
    </location>
</feature>
<evidence type="ECO:0000256" key="3">
    <source>
        <dbReference type="ARBA" id="ARBA00022692"/>
    </source>
</evidence>
<dbReference type="RefSeq" id="XP_014158780.1">
    <property type="nucleotide sequence ID" value="XM_014303305.1"/>
</dbReference>
<feature type="transmembrane region" description="Helical" evidence="7">
    <location>
        <begin position="550"/>
        <end position="572"/>
    </location>
</feature>
<name>A0A0L0G9D9_9EUKA</name>
<evidence type="ECO:0000256" key="5">
    <source>
        <dbReference type="ARBA" id="ARBA00022989"/>
    </source>
</evidence>
<evidence type="ECO:0000256" key="1">
    <source>
        <dbReference type="ARBA" id="ARBA00004141"/>
    </source>
</evidence>
<comment type="similarity">
    <text evidence="2 7">Belongs to the nonaspanin (TM9SF) (TC 9.A.2) family.</text>
</comment>
<feature type="transmembrane region" description="Helical" evidence="7">
    <location>
        <begin position="288"/>
        <end position="315"/>
    </location>
</feature>
<dbReference type="GeneID" id="25903421"/>
<dbReference type="eggNOG" id="KOG1277">
    <property type="taxonomic scope" value="Eukaryota"/>
</dbReference>
<dbReference type="STRING" id="667725.A0A0L0G9D9"/>
<dbReference type="AlphaFoldDB" id="A0A0L0G9D9"/>
<feature type="transmembrane region" description="Helical" evidence="7">
    <location>
        <begin position="358"/>
        <end position="383"/>
    </location>
</feature>
<keyword evidence="5 7" id="KW-1133">Transmembrane helix</keyword>
<feature type="transmembrane region" description="Helical" evidence="7">
    <location>
        <begin position="321"/>
        <end position="346"/>
    </location>
</feature>
<sequence>MHTMRCLRNWGLSALVLCLSVLSVCQAKANTYKDGQKVDIYVNTAGPYYNPSETYPYYRLPVCRPEQIKMATSMGGKLDGDRLAESLYNLEFKKNVDKEVLCPLKLKPNDVDDLVKAVEELYYFEFIIDGLSVSHFVGYHKGDAYPHNHEIWFWTNHHFFLYYNGNQVVTANVTVDRPVQLPEGADNTFDLQPIEFTYSVTWLETDVQYSDRAKLNVGSLQVHWLSIINSFVLVILMVGFVAIILMRVLRSDFHRYSRDQEDLEDLQDDYGWKLISGDVFRFPVFRDVLCAVLGTGVQFLSIATTLIALALSGIFNTHQHGYVNTVAVFMYAFTSGIAGFVSAKWYKQLGGERWIRSILFTTILFVGPLFLMWCVLNSIAWHYNSTQALPVATVFVLIFLWLLVGLPLTVVGGVVGKNSATTFDAPCRTKVIPREIPAYPWYRSRGVHLLIGGFLPFSAISVELYYIFLTLWGRHLYTLYGILSAVFFILLVVTACVSVTLTYFQLSMEDYRWWWPSIFNVGFTGVYVFLYAIFYYTYRSHMSGPLQTASFFGYTALMCYIITMMLGTVGFFSSVRFVRYIYATVKVD</sequence>
<dbReference type="GO" id="GO:0016020">
    <property type="term" value="C:membrane"/>
    <property type="evidence" value="ECO:0007669"/>
    <property type="project" value="UniProtKB-SubCell"/>
</dbReference>
<organism evidence="8 9">
    <name type="scientific">Sphaeroforma arctica JP610</name>
    <dbReference type="NCBI Taxonomy" id="667725"/>
    <lineage>
        <taxon>Eukaryota</taxon>
        <taxon>Ichthyosporea</taxon>
        <taxon>Ichthyophonida</taxon>
        <taxon>Sphaeroforma</taxon>
    </lineage>
</organism>
<dbReference type="InterPro" id="IPR004240">
    <property type="entry name" value="EMP70"/>
</dbReference>
<dbReference type="Pfam" id="PF02990">
    <property type="entry name" value="EMP70"/>
    <property type="match status" value="1"/>
</dbReference>
<evidence type="ECO:0000313" key="8">
    <source>
        <dbReference type="EMBL" id="KNC84878.1"/>
    </source>
</evidence>
<dbReference type="GO" id="GO:0072657">
    <property type="term" value="P:protein localization to membrane"/>
    <property type="evidence" value="ECO:0007669"/>
    <property type="project" value="TreeGrafter"/>
</dbReference>
<gene>
    <name evidence="8" type="ORF">SARC_02917</name>
</gene>
<keyword evidence="4 7" id="KW-0732">Signal</keyword>
<evidence type="ECO:0000256" key="2">
    <source>
        <dbReference type="ARBA" id="ARBA00005227"/>
    </source>
</evidence>
<keyword evidence="3 7" id="KW-0812">Transmembrane</keyword>